<name>A0A410H3A3_9GAMM</name>
<feature type="binding site" evidence="13">
    <location>
        <position position="107"/>
    </location>
    <ligand>
        <name>NADPH</name>
        <dbReference type="ChEBI" id="CHEBI:57783"/>
    </ligand>
</feature>
<comment type="similarity">
    <text evidence="3 14">Belongs to the homoserine dehydrogenase family.</text>
</comment>
<dbReference type="GO" id="GO:0004412">
    <property type="term" value="F:homoserine dehydrogenase activity"/>
    <property type="evidence" value="ECO:0007669"/>
    <property type="project" value="UniProtKB-EC"/>
</dbReference>
<dbReference type="InterPro" id="IPR001342">
    <property type="entry name" value="HDH_cat"/>
</dbReference>
<evidence type="ECO:0000256" key="9">
    <source>
        <dbReference type="ARBA" id="ARBA00023002"/>
    </source>
</evidence>
<dbReference type="EC" id="1.1.1.3" evidence="4"/>
<evidence type="ECO:0000256" key="12">
    <source>
        <dbReference type="PIRSR" id="PIRSR000098-1"/>
    </source>
</evidence>
<evidence type="ECO:0000313" key="16">
    <source>
        <dbReference type="EMBL" id="QAB15409.1"/>
    </source>
</evidence>
<dbReference type="InterPro" id="IPR005106">
    <property type="entry name" value="Asp/hSer_DH_NAD-bd"/>
</dbReference>
<sequence length="438" mass="46596">MKQVKLGLLGFGTVGGGTATILKNTLSEIERRLGGDVSIQIIHIAVRDLNRKRAVEVDGAIMTDQPLDVVNNPDVDMVVELMGGTTLAKTCIETAIENGKSVVTANKALIAEHGNELFELAAQKGVSIAYEAAVAGGIPIIKALREGLAGNQIEWVAGIINGTGNYILTEMKKPGADFAKVLKTAQELGYAEADPTFDVEGIDAAHKLTILASIAFGIELQFERVYTEGISQITAEDIRFADQLGYEIKHLGIANRAEDGFSLRVHPTLVPKSVLLAQVNGVMNAVMVNGDHVGPTMYYGPGAGAGPTASAVVADIIDLIRAEHQPQADRVPGLGFALNQLESAPVLPISEINSAYYLRCFAKDNAGVLAELSATLAEHHINIELLHQEPSSQNPDDATVVIITNQVKESDVDQAIQTLEAMDAIDGKIMRIRVGALD</sequence>
<evidence type="ECO:0000256" key="13">
    <source>
        <dbReference type="PIRSR" id="PIRSR000098-2"/>
    </source>
</evidence>
<dbReference type="UniPathway" id="UPA00050">
    <property type="reaction ID" value="UER00063"/>
</dbReference>
<evidence type="ECO:0000256" key="5">
    <source>
        <dbReference type="ARBA" id="ARBA00013376"/>
    </source>
</evidence>
<dbReference type="SUPFAM" id="SSF51735">
    <property type="entry name" value="NAD(P)-binding Rossmann-fold domains"/>
    <property type="match status" value="1"/>
</dbReference>
<dbReference type="RefSeq" id="WP_128384907.1">
    <property type="nucleotide sequence ID" value="NZ_CP035033.1"/>
</dbReference>
<dbReference type="PROSITE" id="PS51671">
    <property type="entry name" value="ACT"/>
    <property type="match status" value="1"/>
</dbReference>
<accession>A0A410H3A3</accession>
<dbReference type="NCBIfam" id="NF004976">
    <property type="entry name" value="PRK06349.1"/>
    <property type="match status" value="1"/>
</dbReference>
<dbReference type="GO" id="GO:0050661">
    <property type="term" value="F:NADP binding"/>
    <property type="evidence" value="ECO:0007669"/>
    <property type="project" value="InterPro"/>
</dbReference>
<dbReference type="GO" id="GO:0009088">
    <property type="term" value="P:threonine biosynthetic process"/>
    <property type="evidence" value="ECO:0007669"/>
    <property type="project" value="UniProtKB-UniPathway"/>
</dbReference>
<keyword evidence="17" id="KW-1185">Reference proteome</keyword>
<gene>
    <name evidence="16" type="ORF">EPV75_06910</name>
</gene>
<dbReference type="GO" id="GO:0009086">
    <property type="term" value="P:methionine biosynthetic process"/>
    <property type="evidence" value="ECO:0007669"/>
    <property type="project" value="UniProtKB-KW"/>
</dbReference>
<dbReference type="PROSITE" id="PS01042">
    <property type="entry name" value="HOMOSER_DHGENASE"/>
    <property type="match status" value="1"/>
</dbReference>
<dbReference type="Proteomes" id="UP000285478">
    <property type="component" value="Chromosome"/>
</dbReference>
<dbReference type="SUPFAM" id="SSF55021">
    <property type="entry name" value="ACT-like"/>
    <property type="match status" value="1"/>
</dbReference>
<evidence type="ECO:0000256" key="6">
    <source>
        <dbReference type="ARBA" id="ARBA00022605"/>
    </source>
</evidence>
<dbReference type="PANTHER" id="PTHR43331:SF1">
    <property type="entry name" value="HOMOSERINE DEHYDROGENASE"/>
    <property type="match status" value="1"/>
</dbReference>
<evidence type="ECO:0000256" key="3">
    <source>
        <dbReference type="ARBA" id="ARBA00006753"/>
    </source>
</evidence>
<evidence type="ECO:0000259" key="15">
    <source>
        <dbReference type="PROSITE" id="PS51671"/>
    </source>
</evidence>
<evidence type="ECO:0000256" key="10">
    <source>
        <dbReference type="ARBA" id="ARBA00023167"/>
    </source>
</evidence>
<evidence type="ECO:0000256" key="8">
    <source>
        <dbReference type="ARBA" id="ARBA00022857"/>
    </source>
</evidence>
<dbReference type="Pfam" id="PF01842">
    <property type="entry name" value="ACT"/>
    <property type="match status" value="1"/>
</dbReference>
<dbReference type="InterPro" id="IPR036291">
    <property type="entry name" value="NAD(P)-bd_dom_sf"/>
</dbReference>
<protein>
    <recommendedName>
        <fullName evidence="5">Homoserine dehydrogenase</fullName>
        <ecNumber evidence="4">1.1.1.3</ecNumber>
    </recommendedName>
</protein>
<dbReference type="CDD" id="cd04881">
    <property type="entry name" value="ACT_HSDH-Hom"/>
    <property type="match status" value="1"/>
</dbReference>
<dbReference type="Gene3D" id="3.40.50.720">
    <property type="entry name" value="NAD(P)-binding Rossmann-like Domain"/>
    <property type="match status" value="1"/>
</dbReference>
<dbReference type="KEGG" id="htr:EPV75_06910"/>
<organism evidence="16 17">
    <name type="scientific">Hydrogenovibrio thermophilus</name>
    <dbReference type="NCBI Taxonomy" id="265883"/>
    <lineage>
        <taxon>Bacteria</taxon>
        <taxon>Pseudomonadati</taxon>
        <taxon>Pseudomonadota</taxon>
        <taxon>Gammaproteobacteria</taxon>
        <taxon>Thiotrichales</taxon>
        <taxon>Piscirickettsiaceae</taxon>
        <taxon>Hydrogenovibrio</taxon>
    </lineage>
</organism>
<feature type="binding site" evidence="13">
    <location>
        <position position="192"/>
    </location>
    <ligand>
        <name>L-homoserine</name>
        <dbReference type="ChEBI" id="CHEBI:57476"/>
    </ligand>
</feature>
<evidence type="ECO:0000256" key="1">
    <source>
        <dbReference type="ARBA" id="ARBA00005056"/>
    </source>
</evidence>
<reference evidence="16 17" key="1">
    <citation type="journal article" date="2018" name="Environ. Microbiol.">
        <title>Genomes of ubiquitous marine and hypersaline Hydrogenovibrio, Thiomicrorhabdus and Thiomicrospira spp. encode a diversity of mechanisms to sustain chemolithoautotrophy in heterogeneous environments.</title>
        <authorList>
            <person name="Scott K.M."/>
            <person name="Williams J."/>
            <person name="Porter C.M.B."/>
            <person name="Russel S."/>
            <person name="Harmer T.L."/>
            <person name="Paul J.H."/>
            <person name="Antonen K.M."/>
            <person name="Bridges M.K."/>
            <person name="Camper G.J."/>
            <person name="Campla C.K."/>
            <person name="Casella L.G."/>
            <person name="Chase E."/>
            <person name="Conrad J.W."/>
            <person name="Cruz M.C."/>
            <person name="Dunlap D.S."/>
            <person name="Duran L."/>
            <person name="Fahsbender E.M."/>
            <person name="Goldsmith D.B."/>
            <person name="Keeley R.F."/>
            <person name="Kondoff M.R."/>
            <person name="Kussy B.I."/>
            <person name="Lane M.K."/>
            <person name="Lawler S."/>
            <person name="Leigh B.A."/>
            <person name="Lewis C."/>
            <person name="Lostal L.M."/>
            <person name="Marking D."/>
            <person name="Mancera P.A."/>
            <person name="McClenthan E.C."/>
            <person name="McIntyre E.A."/>
            <person name="Mine J.A."/>
            <person name="Modi S."/>
            <person name="Moore B.D."/>
            <person name="Morgan W.A."/>
            <person name="Nelson K.M."/>
            <person name="Nguyen K.N."/>
            <person name="Ogburn N."/>
            <person name="Parrino D.G."/>
            <person name="Pedapudi A.D."/>
            <person name="Pelham R.P."/>
            <person name="Preece A.M."/>
            <person name="Rampersad E.A."/>
            <person name="Richardson J.C."/>
            <person name="Rodgers C.M."/>
            <person name="Schaffer B.L."/>
            <person name="Sheridan N.E."/>
            <person name="Solone M.R."/>
            <person name="Staley Z.R."/>
            <person name="Tabuchi M."/>
            <person name="Waide R.J."/>
            <person name="Wanjugi P.W."/>
            <person name="Young S."/>
            <person name="Clum A."/>
            <person name="Daum C."/>
            <person name="Huntemann M."/>
            <person name="Ivanova N."/>
            <person name="Kyrpides N."/>
            <person name="Mikhailova N."/>
            <person name="Palaniappan K."/>
            <person name="Pillay M."/>
            <person name="Reddy T.B.K."/>
            <person name="Shapiro N."/>
            <person name="Stamatis D."/>
            <person name="Varghese N."/>
            <person name="Woyke T."/>
            <person name="Boden R."/>
            <person name="Freyermuth S.K."/>
            <person name="Kerfeld C.A."/>
        </authorList>
    </citation>
    <scope>NUCLEOTIDE SEQUENCE [LARGE SCALE GENOMIC DNA]</scope>
    <source>
        <strain evidence="16 17">JR-2</strain>
    </source>
</reference>
<evidence type="ECO:0000256" key="11">
    <source>
        <dbReference type="ARBA" id="ARBA00049031"/>
    </source>
</evidence>
<keyword evidence="10" id="KW-0486">Methionine biosynthesis</keyword>
<dbReference type="EMBL" id="CP035033">
    <property type="protein sequence ID" value="QAB15409.1"/>
    <property type="molecule type" value="Genomic_DNA"/>
</dbReference>
<comment type="catalytic activity">
    <reaction evidence="11">
        <text>L-homoserine + NAD(+) = L-aspartate 4-semialdehyde + NADH + H(+)</text>
        <dbReference type="Rhea" id="RHEA:15757"/>
        <dbReference type="ChEBI" id="CHEBI:15378"/>
        <dbReference type="ChEBI" id="CHEBI:57476"/>
        <dbReference type="ChEBI" id="CHEBI:57540"/>
        <dbReference type="ChEBI" id="CHEBI:57945"/>
        <dbReference type="ChEBI" id="CHEBI:537519"/>
        <dbReference type="EC" id="1.1.1.3"/>
    </reaction>
    <physiologicalReaction direction="right-to-left" evidence="11">
        <dbReference type="Rhea" id="RHEA:15759"/>
    </physiologicalReaction>
</comment>
<dbReference type="InterPro" id="IPR016204">
    <property type="entry name" value="HDH"/>
</dbReference>
<dbReference type="InterPro" id="IPR019811">
    <property type="entry name" value="HDH_CS"/>
</dbReference>
<dbReference type="PIRSF" id="PIRSF000098">
    <property type="entry name" value="Homoser_dehydrog"/>
    <property type="match status" value="1"/>
</dbReference>
<dbReference type="AlphaFoldDB" id="A0A410H3A3"/>
<dbReference type="UniPathway" id="UPA00051">
    <property type="reaction ID" value="UER00465"/>
</dbReference>
<evidence type="ECO:0000256" key="4">
    <source>
        <dbReference type="ARBA" id="ARBA00013213"/>
    </source>
</evidence>
<evidence type="ECO:0000313" key="17">
    <source>
        <dbReference type="Proteomes" id="UP000285478"/>
    </source>
</evidence>
<feature type="active site" description="Proton donor" evidence="12">
    <location>
        <position position="207"/>
    </location>
</feature>
<dbReference type="InterPro" id="IPR045865">
    <property type="entry name" value="ACT-like_dom_sf"/>
</dbReference>
<dbReference type="FunFam" id="3.30.360.10:FF:000005">
    <property type="entry name" value="Homoserine dehydrogenase"/>
    <property type="match status" value="1"/>
</dbReference>
<dbReference type="Gene3D" id="3.30.70.260">
    <property type="match status" value="1"/>
</dbReference>
<keyword evidence="8 13" id="KW-0521">NADP</keyword>
<keyword evidence="7" id="KW-0791">Threonine biosynthesis</keyword>
<dbReference type="Pfam" id="PF00742">
    <property type="entry name" value="Homoserine_dh"/>
    <property type="match status" value="1"/>
</dbReference>
<comment type="pathway">
    <text evidence="1">Amino-acid biosynthesis; L-threonine biosynthesis; L-threonine from L-aspartate: step 3/5.</text>
</comment>
<comment type="pathway">
    <text evidence="2">Amino-acid biosynthesis; L-methionine biosynthesis via de novo pathway; L-homoserine from L-aspartate: step 3/3.</text>
</comment>
<feature type="domain" description="ACT" evidence="15">
    <location>
        <begin position="357"/>
        <end position="438"/>
    </location>
</feature>
<feature type="binding site" evidence="13">
    <location>
        <begin position="9"/>
        <end position="16"/>
    </location>
    <ligand>
        <name>NADP(+)</name>
        <dbReference type="ChEBI" id="CHEBI:58349"/>
    </ligand>
</feature>
<dbReference type="InterPro" id="IPR002912">
    <property type="entry name" value="ACT_dom"/>
</dbReference>
<evidence type="ECO:0000256" key="2">
    <source>
        <dbReference type="ARBA" id="ARBA00005062"/>
    </source>
</evidence>
<dbReference type="Gene3D" id="3.30.360.10">
    <property type="entry name" value="Dihydrodipicolinate Reductase, domain 2"/>
    <property type="match status" value="1"/>
</dbReference>
<keyword evidence="9" id="KW-0560">Oxidoreductase</keyword>
<dbReference type="PANTHER" id="PTHR43331">
    <property type="entry name" value="HOMOSERINE DEHYDROGENASE"/>
    <property type="match status" value="1"/>
</dbReference>
<dbReference type="Pfam" id="PF03447">
    <property type="entry name" value="NAD_binding_3"/>
    <property type="match status" value="1"/>
</dbReference>
<evidence type="ECO:0000256" key="14">
    <source>
        <dbReference type="RuleBase" id="RU004171"/>
    </source>
</evidence>
<dbReference type="SUPFAM" id="SSF55347">
    <property type="entry name" value="Glyceraldehyde-3-phosphate dehydrogenase-like, C-terminal domain"/>
    <property type="match status" value="1"/>
</dbReference>
<proteinExistence type="inferred from homology"/>
<evidence type="ECO:0000256" key="7">
    <source>
        <dbReference type="ARBA" id="ARBA00022697"/>
    </source>
</evidence>
<keyword evidence="6" id="KW-0028">Amino-acid biosynthesis</keyword>